<dbReference type="EMBL" id="JAHRHJ020000009">
    <property type="protein sequence ID" value="KAH9300782.1"/>
    <property type="molecule type" value="Genomic_DNA"/>
</dbReference>
<gene>
    <name evidence="2" type="ORF">KI387_012365</name>
</gene>
<accession>A0AA38CIK3</accession>
<name>A0AA38CIK3_TAXCH</name>
<dbReference type="PANTHER" id="PTHR33210:SF18">
    <property type="entry name" value="PROTODERMAL FACTOR 1"/>
    <property type="match status" value="1"/>
</dbReference>
<dbReference type="OMA" id="WRTHSAL"/>
<evidence type="ECO:0000313" key="3">
    <source>
        <dbReference type="Proteomes" id="UP000824469"/>
    </source>
</evidence>
<evidence type="ECO:0000256" key="1">
    <source>
        <dbReference type="SAM" id="MobiDB-lite"/>
    </source>
</evidence>
<proteinExistence type="predicted"/>
<protein>
    <submittedName>
        <fullName evidence="2">Uncharacterized protein</fullName>
    </submittedName>
</protein>
<dbReference type="Proteomes" id="UP000824469">
    <property type="component" value="Unassembled WGS sequence"/>
</dbReference>
<comment type="caution">
    <text evidence="2">The sequence shown here is derived from an EMBL/GenBank/DDBJ whole genome shotgun (WGS) entry which is preliminary data.</text>
</comment>
<feature type="compositionally biased region" description="Polar residues" evidence="1">
    <location>
        <begin position="8"/>
        <end position="18"/>
    </location>
</feature>
<dbReference type="InterPro" id="IPR039923">
    <property type="entry name" value="Protodermal_1"/>
</dbReference>
<dbReference type="AlphaFoldDB" id="A0AA38CIK3"/>
<feature type="region of interest" description="Disordered" evidence="1">
    <location>
        <begin position="1"/>
        <end position="52"/>
    </location>
</feature>
<dbReference type="PANTHER" id="PTHR33210">
    <property type="entry name" value="PROTODERMAL FACTOR 1"/>
    <property type="match status" value="1"/>
</dbReference>
<organism evidence="2 3">
    <name type="scientific">Taxus chinensis</name>
    <name type="common">Chinese yew</name>
    <name type="synonym">Taxus wallichiana var. chinensis</name>
    <dbReference type="NCBI Taxonomy" id="29808"/>
    <lineage>
        <taxon>Eukaryota</taxon>
        <taxon>Viridiplantae</taxon>
        <taxon>Streptophyta</taxon>
        <taxon>Embryophyta</taxon>
        <taxon>Tracheophyta</taxon>
        <taxon>Spermatophyta</taxon>
        <taxon>Pinopsida</taxon>
        <taxon>Pinidae</taxon>
        <taxon>Conifers II</taxon>
        <taxon>Cupressales</taxon>
        <taxon>Taxaceae</taxon>
        <taxon>Taxus</taxon>
    </lineage>
</organism>
<feature type="non-terminal residue" evidence="2">
    <location>
        <position position="173"/>
    </location>
</feature>
<reference evidence="2 3" key="1">
    <citation type="journal article" date="2021" name="Nat. Plants">
        <title>The Taxus genome provides insights into paclitaxel biosynthesis.</title>
        <authorList>
            <person name="Xiong X."/>
            <person name="Gou J."/>
            <person name="Liao Q."/>
            <person name="Li Y."/>
            <person name="Zhou Q."/>
            <person name="Bi G."/>
            <person name="Li C."/>
            <person name="Du R."/>
            <person name="Wang X."/>
            <person name="Sun T."/>
            <person name="Guo L."/>
            <person name="Liang H."/>
            <person name="Lu P."/>
            <person name="Wu Y."/>
            <person name="Zhang Z."/>
            <person name="Ro D.K."/>
            <person name="Shang Y."/>
            <person name="Huang S."/>
            <person name="Yan J."/>
        </authorList>
    </citation>
    <scope>NUCLEOTIDE SEQUENCE [LARGE SCALE GENOMIC DNA]</scope>
    <source>
        <strain evidence="2">Ta-2019</strain>
    </source>
</reference>
<sequence>DGHELNPPTDSGDSSSAPTDDGSIPEAPTQSDHKPYTADVPTYGSTPTDNIPHIPEVPMQGIGEGSCDFWSSNFGSWPDILSTMSTIASIFGKPASSMFPSSMTLLQALQNSKSDAYSSLLKQASASMLNAFAYNNFEFSPEDVKAKFGAALTSPRAAAAQASEFARANLDLK</sequence>
<evidence type="ECO:0000313" key="2">
    <source>
        <dbReference type="EMBL" id="KAH9300782.1"/>
    </source>
</evidence>
<keyword evidence="3" id="KW-1185">Reference proteome</keyword>